<feature type="region of interest" description="Disordered" evidence="1">
    <location>
        <begin position="55"/>
        <end position="98"/>
    </location>
</feature>
<dbReference type="EMBL" id="JAYMYS010000005">
    <property type="protein sequence ID" value="KAK7391764.1"/>
    <property type="molecule type" value="Genomic_DNA"/>
</dbReference>
<protein>
    <submittedName>
        <fullName evidence="3">Uncharacterized protein</fullName>
    </submittedName>
</protein>
<reference evidence="3 4" key="1">
    <citation type="submission" date="2024-01" db="EMBL/GenBank/DDBJ databases">
        <title>The genomes of 5 underutilized Papilionoideae crops provide insights into root nodulation and disease resistanc.</title>
        <authorList>
            <person name="Jiang F."/>
        </authorList>
    </citation>
    <scope>NUCLEOTIDE SEQUENCE [LARGE SCALE GENOMIC DNA]</scope>
    <source>
        <strain evidence="3">DUOXIRENSHENG_FW03</strain>
        <tissue evidence="3">Leaves</tissue>
    </source>
</reference>
<gene>
    <name evidence="3" type="ORF">VNO78_20185</name>
</gene>
<organism evidence="3 4">
    <name type="scientific">Psophocarpus tetragonolobus</name>
    <name type="common">Winged bean</name>
    <name type="synonym">Dolichos tetragonolobus</name>
    <dbReference type="NCBI Taxonomy" id="3891"/>
    <lineage>
        <taxon>Eukaryota</taxon>
        <taxon>Viridiplantae</taxon>
        <taxon>Streptophyta</taxon>
        <taxon>Embryophyta</taxon>
        <taxon>Tracheophyta</taxon>
        <taxon>Spermatophyta</taxon>
        <taxon>Magnoliopsida</taxon>
        <taxon>eudicotyledons</taxon>
        <taxon>Gunneridae</taxon>
        <taxon>Pentapetalae</taxon>
        <taxon>rosids</taxon>
        <taxon>fabids</taxon>
        <taxon>Fabales</taxon>
        <taxon>Fabaceae</taxon>
        <taxon>Papilionoideae</taxon>
        <taxon>50 kb inversion clade</taxon>
        <taxon>NPAAA clade</taxon>
        <taxon>indigoferoid/millettioid clade</taxon>
        <taxon>Phaseoleae</taxon>
        <taxon>Psophocarpus</taxon>
    </lineage>
</organism>
<keyword evidence="2" id="KW-0472">Membrane</keyword>
<keyword evidence="2" id="KW-1133">Transmembrane helix</keyword>
<dbReference type="Proteomes" id="UP001386955">
    <property type="component" value="Unassembled WGS sequence"/>
</dbReference>
<accession>A0AAN9XGW1</accession>
<name>A0AAN9XGW1_PSOTE</name>
<keyword evidence="4" id="KW-1185">Reference proteome</keyword>
<evidence type="ECO:0000256" key="2">
    <source>
        <dbReference type="SAM" id="Phobius"/>
    </source>
</evidence>
<evidence type="ECO:0000313" key="4">
    <source>
        <dbReference type="Proteomes" id="UP001386955"/>
    </source>
</evidence>
<sequence>MMLYHFILFFSFSYLTKFIYIIVSIFFLASLSSFIVTNYHSAKFSDAAFRVPATLPSASSSSGNSNATDRSSVGASTTRSDKLRWSSPIAPRQPHIRRRLPAFDSSCYPLLGSGLGSSIGPRL</sequence>
<proteinExistence type="predicted"/>
<evidence type="ECO:0000313" key="3">
    <source>
        <dbReference type="EMBL" id="KAK7391764.1"/>
    </source>
</evidence>
<feature type="transmembrane region" description="Helical" evidence="2">
    <location>
        <begin position="6"/>
        <end position="29"/>
    </location>
</feature>
<comment type="caution">
    <text evidence="3">The sequence shown here is derived from an EMBL/GenBank/DDBJ whole genome shotgun (WGS) entry which is preliminary data.</text>
</comment>
<keyword evidence="2" id="KW-0812">Transmembrane</keyword>
<feature type="compositionally biased region" description="Low complexity" evidence="1">
    <location>
        <begin position="57"/>
        <end position="72"/>
    </location>
</feature>
<dbReference type="AlphaFoldDB" id="A0AAN9XGW1"/>
<evidence type="ECO:0000256" key="1">
    <source>
        <dbReference type="SAM" id="MobiDB-lite"/>
    </source>
</evidence>